<evidence type="ECO:0000259" key="5">
    <source>
        <dbReference type="PROSITE" id="PS50893"/>
    </source>
</evidence>
<organism evidence="6 7">
    <name type="scientific">Thermanaerothrix solaris</name>
    <dbReference type="NCBI Taxonomy" id="3058434"/>
    <lineage>
        <taxon>Bacteria</taxon>
        <taxon>Bacillati</taxon>
        <taxon>Chloroflexota</taxon>
        <taxon>Anaerolineae</taxon>
        <taxon>Anaerolineales</taxon>
        <taxon>Anaerolineaceae</taxon>
        <taxon>Thermanaerothrix</taxon>
    </lineage>
</organism>
<keyword evidence="7" id="KW-1185">Reference proteome</keyword>
<evidence type="ECO:0000256" key="4">
    <source>
        <dbReference type="ARBA" id="ARBA00022840"/>
    </source>
</evidence>
<dbReference type="CDD" id="cd03235">
    <property type="entry name" value="ABC_Metallic_Cations"/>
    <property type="match status" value="1"/>
</dbReference>
<keyword evidence="4 6" id="KW-0067">ATP-binding</keyword>
<comment type="similarity">
    <text evidence="1">Belongs to the ABC transporter superfamily.</text>
</comment>
<dbReference type="InterPro" id="IPR003593">
    <property type="entry name" value="AAA+_ATPase"/>
</dbReference>
<evidence type="ECO:0000256" key="2">
    <source>
        <dbReference type="ARBA" id="ARBA00022448"/>
    </source>
</evidence>
<name>A0ABU3NMH1_9CHLR</name>
<evidence type="ECO:0000256" key="3">
    <source>
        <dbReference type="ARBA" id="ARBA00022741"/>
    </source>
</evidence>
<dbReference type="GO" id="GO:0005524">
    <property type="term" value="F:ATP binding"/>
    <property type="evidence" value="ECO:0007669"/>
    <property type="project" value="UniProtKB-KW"/>
</dbReference>
<dbReference type="Proteomes" id="UP001254165">
    <property type="component" value="Unassembled WGS sequence"/>
</dbReference>
<proteinExistence type="inferred from homology"/>
<sequence length="282" mass="30893">MALMREIRQVRWSLNGYQSAHDTRQPIVHAIDLTVMYESGPALERVSFEIYKGERVAVVGPNGAGKSTLFKVIAGILQPTSGRIEIYGGAPGEHICVAYVPQRSVVDWRFPVTVYDVVMMGRVGRIGLLRRPGRDDHRIVRQALERVGLSDLASRQIAQLSGGQQQRMFLARALAQEAELMLLDEPFTGLDLPSQNELLALLERLQGEGITIMVSLHDLNLAAQQFTRLLLLNRTLIALGTPQDVLNTQTLLAAYGGHLHIVSEPTGNLVLGDTCCDGGGHA</sequence>
<dbReference type="InterPro" id="IPR047748">
    <property type="entry name" value="AztA-like"/>
</dbReference>
<dbReference type="InterPro" id="IPR050153">
    <property type="entry name" value="Metal_Ion_Import_ABC"/>
</dbReference>
<evidence type="ECO:0000256" key="1">
    <source>
        <dbReference type="ARBA" id="ARBA00005417"/>
    </source>
</evidence>
<reference evidence="6 7" key="1">
    <citation type="submission" date="2023-07" db="EMBL/GenBank/DDBJ databases">
        <title>Novel species of Thermanaerothrix with wide hydrolytic capabilities.</title>
        <authorList>
            <person name="Zayulina K.S."/>
            <person name="Podosokorskaya O.A."/>
            <person name="Elcheninov A.G."/>
        </authorList>
    </citation>
    <scope>NUCLEOTIDE SEQUENCE [LARGE SCALE GENOMIC DNA]</scope>
    <source>
        <strain evidence="6 7">4228-RoL</strain>
    </source>
</reference>
<dbReference type="PANTHER" id="PTHR42734:SF5">
    <property type="entry name" value="IRON TRANSPORT SYSTEM ATP-BINDING PROTEIN HI_0361-RELATED"/>
    <property type="match status" value="1"/>
</dbReference>
<dbReference type="RefSeq" id="WP_315624674.1">
    <property type="nucleotide sequence ID" value="NZ_JAUHMF010000001.1"/>
</dbReference>
<feature type="domain" description="ABC transporter" evidence="5">
    <location>
        <begin position="28"/>
        <end position="259"/>
    </location>
</feature>
<dbReference type="SMART" id="SM00382">
    <property type="entry name" value="AAA"/>
    <property type="match status" value="1"/>
</dbReference>
<dbReference type="NCBIfam" id="NF040873">
    <property type="entry name" value="AztA"/>
    <property type="match status" value="1"/>
</dbReference>
<dbReference type="Pfam" id="PF00005">
    <property type="entry name" value="ABC_tran"/>
    <property type="match status" value="1"/>
</dbReference>
<dbReference type="InterPro" id="IPR027417">
    <property type="entry name" value="P-loop_NTPase"/>
</dbReference>
<dbReference type="PROSITE" id="PS00211">
    <property type="entry name" value="ABC_TRANSPORTER_1"/>
    <property type="match status" value="1"/>
</dbReference>
<dbReference type="InterPro" id="IPR003439">
    <property type="entry name" value="ABC_transporter-like_ATP-bd"/>
</dbReference>
<dbReference type="EMBL" id="JAUHMF010000001">
    <property type="protein sequence ID" value="MDT8898027.1"/>
    <property type="molecule type" value="Genomic_DNA"/>
</dbReference>
<dbReference type="PROSITE" id="PS50893">
    <property type="entry name" value="ABC_TRANSPORTER_2"/>
    <property type="match status" value="1"/>
</dbReference>
<gene>
    <name evidence="6" type="primary">aztA</name>
    <name evidence="6" type="ORF">QYE77_07070</name>
</gene>
<dbReference type="Gene3D" id="3.40.50.300">
    <property type="entry name" value="P-loop containing nucleotide triphosphate hydrolases"/>
    <property type="match status" value="1"/>
</dbReference>
<keyword evidence="2" id="KW-0813">Transport</keyword>
<evidence type="ECO:0000313" key="6">
    <source>
        <dbReference type="EMBL" id="MDT8898027.1"/>
    </source>
</evidence>
<evidence type="ECO:0000313" key="7">
    <source>
        <dbReference type="Proteomes" id="UP001254165"/>
    </source>
</evidence>
<protein>
    <submittedName>
        <fullName evidence="6">Zinc ABC transporter ATP-binding protein AztA</fullName>
    </submittedName>
</protein>
<dbReference type="PANTHER" id="PTHR42734">
    <property type="entry name" value="METAL TRANSPORT SYSTEM ATP-BINDING PROTEIN TM_0124-RELATED"/>
    <property type="match status" value="1"/>
</dbReference>
<dbReference type="SUPFAM" id="SSF52540">
    <property type="entry name" value="P-loop containing nucleoside triphosphate hydrolases"/>
    <property type="match status" value="1"/>
</dbReference>
<keyword evidence="3" id="KW-0547">Nucleotide-binding</keyword>
<dbReference type="InterPro" id="IPR017871">
    <property type="entry name" value="ABC_transporter-like_CS"/>
</dbReference>
<accession>A0ABU3NMH1</accession>
<comment type="caution">
    <text evidence="6">The sequence shown here is derived from an EMBL/GenBank/DDBJ whole genome shotgun (WGS) entry which is preliminary data.</text>
</comment>